<comment type="similarity">
    <text evidence="2 12">Belongs to the MYST (SAS/MOZ) family.</text>
</comment>
<keyword evidence="10 12" id="KW-0539">Nucleus</keyword>
<dbReference type="Pfam" id="PF01853">
    <property type="entry name" value="MOZ_SAS"/>
    <property type="match status" value="1"/>
</dbReference>
<dbReference type="SUPFAM" id="SSF54160">
    <property type="entry name" value="Chromo domain-like"/>
    <property type="match status" value="1"/>
</dbReference>
<dbReference type="InterPro" id="IPR016197">
    <property type="entry name" value="Chromo-like_dom_sf"/>
</dbReference>
<dbReference type="InterPro" id="IPR036388">
    <property type="entry name" value="WH-like_DNA-bd_sf"/>
</dbReference>
<dbReference type="InterPro" id="IPR016181">
    <property type="entry name" value="Acyl_CoA_acyltransferase"/>
</dbReference>
<evidence type="ECO:0000259" key="14">
    <source>
        <dbReference type="PROSITE" id="PS51726"/>
    </source>
</evidence>
<dbReference type="GO" id="GO:0008270">
    <property type="term" value="F:zinc ion binding"/>
    <property type="evidence" value="ECO:0007669"/>
    <property type="project" value="UniProtKB-KW"/>
</dbReference>
<dbReference type="SUPFAM" id="SSF55729">
    <property type="entry name" value="Acyl-CoA N-acyltransferases (Nat)"/>
    <property type="match status" value="1"/>
</dbReference>
<keyword evidence="4" id="KW-0808">Transferase</keyword>
<dbReference type="Gene3D" id="2.30.30.140">
    <property type="match status" value="1"/>
</dbReference>
<dbReference type="GO" id="GO:0003682">
    <property type="term" value="F:chromatin binding"/>
    <property type="evidence" value="ECO:0007669"/>
    <property type="project" value="TreeGrafter"/>
</dbReference>
<evidence type="ECO:0000256" key="8">
    <source>
        <dbReference type="ARBA" id="ARBA00022853"/>
    </source>
</evidence>
<dbReference type="FunFam" id="3.30.60.60:FF:000001">
    <property type="entry name" value="Histone acetyltransferase"/>
    <property type="match status" value="1"/>
</dbReference>
<keyword evidence="16" id="KW-1185">Reference proteome</keyword>
<dbReference type="GO" id="GO:0006357">
    <property type="term" value="P:regulation of transcription by RNA polymerase II"/>
    <property type="evidence" value="ECO:0007669"/>
    <property type="project" value="TreeGrafter"/>
</dbReference>
<dbReference type="EMBL" id="MVGT01001101">
    <property type="protein sequence ID" value="OVA13667.1"/>
    <property type="molecule type" value="Genomic_DNA"/>
</dbReference>
<comment type="caution">
    <text evidence="15">The sequence shown here is derived from an EMBL/GenBank/DDBJ whole genome shotgun (WGS) entry which is preliminary data.</text>
</comment>
<gene>
    <name evidence="15" type="ORF">BVC80_1761g28</name>
</gene>
<feature type="compositionally biased region" description="Basic residues" evidence="13">
    <location>
        <begin position="1"/>
        <end position="12"/>
    </location>
</feature>
<feature type="domain" description="MYST-type HAT" evidence="14">
    <location>
        <begin position="152"/>
        <end position="420"/>
    </location>
</feature>
<dbReference type="InterPro" id="IPR050603">
    <property type="entry name" value="MYST_HAT"/>
</dbReference>
<dbReference type="InterPro" id="IPR040706">
    <property type="entry name" value="Zf-MYST"/>
</dbReference>
<organism evidence="15 16">
    <name type="scientific">Macleaya cordata</name>
    <name type="common">Five-seeded plume-poppy</name>
    <name type="synonym">Bocconia cordata</name>
    <dbReference type="NCBI Taxonomy" id="56857"/>
    <lineage>
        <taxon>Eukaryota</taxon>
        <taxon>Viridiplantae</taxon>
        <taxon>Streptophyta</taxon>
        <taxon>Embryophyta</taxon>
        <taxon>Tracheophyta</taxon>
        <taxon>Spermatophyta</taxon>
        <taxon>Magnoliopsida</taxon>
        <taxon>Ranunculales</taxon>
        <taxon>Papaveraceae</taxon>
        <taxon>Papaveroideae</taxon>
        <taxon>Macleaya</taxon>
    </lineage>
</organism>
<reference evidence="15 16" key="1">
    <citation type="journal article" date="2017" name="Mol. Plant">
        <title>The Genome of Medicinal Plant Macleaya cordata Provides New Insights into Benzylisoquinoline Alkaloids Metabolism.</title>
        <authorList>
            <person name="Liu X."/>
            <person name="Liu Y."/>
            <person name="Huang P."/>
            <person name="Ma Y."/>
            <person name="Qing Z."/>
            <person name="Tang Q."/>
            <person name="Cao H."/>
            <person name="Cheng P."/>
            <person name="Zheng Y."/>
            <person name="Yuan Z."/>
            <person name="Zhou Y."/>
            <person name="Liu J."/>
            <person name="Tang Z."/>
            <person name="Zhuo Y."/>
            <person name="Zhang Y."/>
            <person name="Yu L."/>
            <person name="Huang J."/>
            <person name="Yang P."/>
            <person name="Peng Q."/>
            <person name="Zhang J."/>
            <person name="Jiang W."/>
            <person name="Zhang Z."/>
            <person name="Lin K."/>
            <person name="Ro D.K."/>
            <person name="Chen X."/>
            <person name="Xiong X."/>
            <person name="Shang Y."/>
            <person name="Huang S."/>
            <person name="Zeng J."/>
        </authorList>
    </citation>
    <scope>NUCLEOTIDE SEQUENCE [LARGE SCALE GENOMIC DNA]</scope>
    <source>
        <strain evidence="16">cv. BLH2017</strain>
        <tissue evidence="15">Root</tissue>
    </source>
</reference>
<dbReference type="PROSITE" id="PS51726">
    <property type="entry name" value="MYST_HAT"/>
    <property type="match status" value="1"/>
</dbReference>
<evidence type="ECO:0000256" key="5">
    <source>
        <dbReference type="ARBA" id="ARBA00022723"/>
    </source>
</evidence>
<dbReference type="EC" id="2.3.1.48" evidence="3 12"/>
<dbReference type="STRING" id="56857.A0A200QT77"/>
<dbReference type="GO" id="GO:0005634">
    <property type="term" value="C:nucleus"/>
    <property type="evidence" value="ECO:0007669"/>
    <property type="project" value="UniProtKB-SubCell"/>
</dbReference>
<dbReference type="PANTHER" id="PTHR10615:SF161">
    <property type="entry name" value="HISTONE ACETYLTRANSFERASE KAT7"/>
    <property type="match status" value="1"/>
</dbReference>
<keyword evidence="6" id="KW-0863">Zinc-finger</keyword>
<feature type="compositionally biased region" description="Low complexity" evidence="13">
    <location>
        <begin position="16"/>
        <end position="33"/>
    </location>
</feature>
<dbReference type="PANTHER" id="PTHR10615">
    <property type="entry name" value="HISTONE ACETYLTRANSFERASE"/>
    <property type="match status" value="1"/>
</dbReference>
<evidence type="ECO:0000256" key="3">
    <source>
        <dbReference type="ARBA" id="ARBA00013184"/>
    </source>
</evidence>
<dbReference type="FunFam" id="1.10.10.10:FF:000022">
    <property type="entry name" value="Histone acetyltransferase"/>
    <property type="match status" value="1"/>
</dbReference>
<feature type="active site" description="Proton donor/acceptor" evidence="11">
    <location>
        <position position="325"/>
    </location>
</feature>
<sequence length="425" mass="49663">MASRRKTRARTRTRGESSSRSNNPVNQKQKQPNDGTASANSLEDDSSKKKNADALPVNIGNHLLCRWKDGNYHLVKIIQQRKSIDGGPDNYEYYVHYTEFNRRLDEWVKLEQLDLNSIQTIVEEEVEGKLLFLFYGHEELDPEHLHEHERLTEVKNIEIIELGRYEMDTWYFSPCDPEYNDCKKLFFCEFCLNFFKRKERLQRHLIKCDLKHPPGNEIYRNGKLSVDGKKNPVYCANLCFLAKLFLDHKTPCNDVNTFLFYILCKCDDRGYHIVAYFSKEKNPEEANNLACILTLPPYQKNGYGKFLIAFSYELSKKEGKVGTPERPLSDLGSLSYRGYWTRVILDILIKRKRTISIKELSEMTAIQIVDIMNTLRHLNLLQYKKGRHTICLKTNVLHSHLKATHPAGIEIDITKLIWTPHTEEK</sequence>
<dbReference type="AlphaFoldDB" id="A0A200QT77"/>
<evidence type="ECO:0000256" key="11">
    <source>
        <dbReference type="PIRSR" id="PIRSR602717-51"/>
    </source>
</evidence>
<keyword evidence="5" id="KW-0479">Metal-binding</keyword>
<evidence type="ECO:0000313" key="16">
    <source>
        <dbReference type="Proteomes" id="UP000195402"/>
    </source>
</evidence>
<evidence type="ECO:0000256" key="6">
    <source>
        <dbReference type="ARBA" id="ARBA00022771"/>
    </source>
</evidence>
<dbReference type="Gene3D" id="3.30.60.60">
    <property type="entry name" value="N-acetyl transferase-like"/>
    <property type="match status" value="1"/>
</dbReference>
<feature type="region of interest" description="Disordered" evidence="13">
    <location>
        <begin position="1"/>
        <end position="50"/>
    </location>
</feature>
<protein>
    <recommendedName>
        <fullName evidence="3 12">Histone acetyltransferase</fullName>
        <ecNumber evidence="3 12">2.3.1.48</ecNumber>
    </recommendedName>
</protein>
<dbReference type="Pfam" id="PF17772">
    <property type="entry name" value="zf-MYST"/>
    <property type="match status" value="1"/>
</dbReference>
<evidence type="ECO:0000256" key="7">
    <source>
        <dbReference type="ARBA" id="ARBA00022833"/>
    </source>
</evidence>
<dbReference type="Pfam" id="PF11717">
    <property type="entry name" value="Tudor-knot"/>
    <property type="match status" value="1"/>
</dbReference>
<evidence type="ECO:0000256" key="9">
    <source>
        <dbReference type="ARBA" id="ARBA00022990"/>
    </source>
</evidence>
<dbReference type="InParanoid" id="A0A200QT77"/>
<dbReference type="Gene3D" id="1.10.10.10">
    <property type="entry name" value="Winged helix-like DNA-binding domain superfamily/Winged helix DNA-binding domain"/>
    <property type="match status" value="1"/>
</dbReference>
<dbReference type="Proteomes" id="UP000195402">
    <property type="component" value="Unassembled WGS sequence"/>
</dbReference>
<evidence type="ECO:0000256" key="10">
    <source>
        <dbReference type="ARBA" id="ARBA00023242"/>
    </source>
</evidence>
<dbReference type="InterPro" id="IPR002717">
    <property type="entry name" value="HAT_MYST-type"/>
</dbReference>
<accession>A0A200QT77</accession>
<dbReference type="GO" id="GO:0004402">
    <property type="term" value="F:histone acetyltransferase activity"/>
    <property type="evidence" value="ECO:0007669"/>
    <property type="project" value="InterPro"/>
</dbReference>
<evidence type="ECO:0000256" key="12">
    <source>
        <dbReference type="RuleBase" id="RU361211"/>
    </source>
</evidence>
<name>A0A200QT77_MACCD</name>
<keyword evidence="7" id="KW-0862">Zinc</keyword>
<evidence type="ECO:0000313" key="15">
    <source>
        <dbReference type="EMBL" id="OVA13667.1"/>
    </source>
</evidence>
<keyword evidence="9" id="KW-0007">Acetylation</keyword>
<evidence type="ECO:0000256" key="2">
    <source>
        <dbReference type="ARBA" id="ARBA00010107"/>
    </source>
</evidence>
<dbReference type="InterPro" id="IPR025995">
    <property type="entry name" value="Tudor-knot"/>
</dbReference>
<evidence type="ECO:0000256" key="13">
    <source>
        <dbReference type="SAM" id="MobiDB-lite"/>
    </source>
</evidence>
<evidence type="ECO:0000256" key="1">
    <source>
        <dbReference type="ARBA" id="ARBA00004123"/>
    </source>
</evidence>
<dbReference type="Gene3D" id="3.40.630.30">
    <property type="match status" value="1"/>
</dbReference>
<proteinExistence type="inferred from homology"/>
<dbReference type="OrthoDB" id="787137at2759"/>
<dbReference type="GO" id="GO:0000785">
    <property type="term" value="C:chromatin"/>
    <property type="evidence" value="ECO:0007669"/>
    <property type="project" value="TreeGrafter"/>
</dbReference>
<comment type="catalytic activity">
    <reaction evidence="12">
        <text>L-lysyl-[protein] + acetyl-CoA = N(6)-acetyl-L-lysyl-[protein] + CoA + H(+)</text>
        <dbReference type="Rhea" id="RHEA:45948"/>
        <dbReference type="Rhea" id="RHEA-COMP:9752"/>
        <dbReference type="Rhea" id="RHEA-COMP:10731"/>
        <dbReference type="ChEBI" id="CHEBI:15378"/>
        <dbReference type="ChEBI" id="CHEBI:29969"/>
        <dbReference type="ChEBI" id="CHEBI:57287"/>
        <dbReference type="ChEBI" id="CHEBI:57288"/>
        <dbReference type="ChEBI" id="CHEBI:61930"/>
        <dbReference type="EC" id="2.3.1.48"/>
    </reaction>
</comment>
<comment type="subcellular location">
    <subcellularLocation>
        <location evidence="1 12">Nucleus</location>
    </subcellularLocation>
</comment>
<dbReference type="FunFam" id="3.40.630.30:FF:000002">
    <property type="entry name" value="Histone acetyltransferase"/>
    <property type="match status" value="1"/>
</dbReference>
<keyword evidence="8" id="KW-0156">Chromatin regulator</keyword>
<dbReference type="GO" id="GO:0003712">
    <property type="term" value="F:transcription coregulator activity"/>
    <property type="evidence" value="ECO:0007669"/>
    <property type="project" value="TreeGrafter"/>
</dbReference>
<evidence type="ECO:0000256" key="4">
    <source>
        <dbReference type="ARBA" id="ARBA00022679"/>
    </source>
</evidence>